<name>A0A3G2HU09_9BURK</name>
<evidence type="ECO:0000256" key="1">
    <source>
        <dbReference type="ARBA" id="ARBA00023002"/>
    </source>
</evidence>
<dbReference type="Gene3D" id="3.40.605.10">
    <property type="entry name" value="Aldehyde Dehydrogenase, Chain A, domain 1"/>
    <property type="match status" value="1"/>
</dbReference>
<dbReference type="Gene3D" id="3.40.309.10">
    <property type="entry name" value="Aldehyde Dehydrogenase, Chain A, domain 2"/>
    <property type="match status" value="1"/>
</dbReference>
<organism evidence="3 4">
    <name type="scientific">Alcaligenes aquatilis</name>
    <dbReference type="NCBI Taxonomy" id="323284"/>
    <lineage>
        <taxon>Bacteria</taxon>
        <taxon>Pseudomonadati</taxon>
        <taxon>Pseudomonadota</taxon>
        <taxon>Betaproteobacteria</taxon>
        <taxon>Burkholderiales</taxon>
        <taxon>Alcaligenaceae</taxon>
        <taxon>Alcaligenes</taxon>
    </lineage>
</organism>
<dbReference type="RefSeq" id="WP_121738656.1">
    <property type="nucleotide sequence ID" value="NZ_CP032153.1"/>
</dbReference>
<dbReference type="EMBL" id="CP032153">
    <property type="protein sequence ID" value="AYN20527.1"/>
    <property type="molecule type" value="Genomic_DNA"/>
</dbReference>
<gene>
    <name evidence="3" type="ORF">D3M96_08290</name>
</gene>
<dbReference type="KEGG" id="aaqu:D3M96_08290"/>
<dbReference type="InterPro" id="IPR016162">
    <property type="entry name" value="Ald_DH_N"/>
</dbReference>
<evidence type="ECO:0000313" key="4">
    <source>
        <dbReference type="Proteomes" id="UP000268070"/>
    </source>
</evidence>
<dbReference type="SUPFAM" id="SSF53720">
    <property type="entry name" value="ALDH-like"/>
    <property type="match status" value="1"/>
</dbReference>
<dbReference type="PANTHER" id="PTHR11699">
    <property type="entry name" value="ALDEHYDE DEHYDROGENASE-RELATED"/>
    <property type="match status" value="1"/>
</dbReference>
<proteinExistence type="predicted"/>
<feature type="domain" description="Aldehyde dehydrogenase" evidence="2">
    <location>
        <begin position="7"/>
        <end position="400"/>
    </location>
</feature>
<dbReference type="InterPro" id="IPR016161">
    <property type="entry name" value="Ald_DH/histidinol_DH"/>
</dbReference>
<accession>A0A3G2HU09</accession>
<dbReference type="Proteomes" id="UP000268070">
    <property type="component" value="Chromosome"/>
</dbReference>
<evidence type="ECO:0000313" key="3">
    <source>
        <dbReference type="EMBL" id="AYN20527.1"/>
    </source>
</evidence>
<dbReference type="InterPro" id="IPR016163">
    <property type="entry name" value="Ald_DH_C"/>
</dbReference>
<dbReference type="InterPro" id="IPR015590">
    <property type="entry name" value="Aldehyde_DH_dom"/>
</dbReference>
<evidence type="ECO:0000259" key="2">
    <source>
        <dbReference type="Pfam" id="PF00171"/>
    </source>
</evidence>
<dbReference type="OrthoDB" id="9815791at2"/>
<dbReference type="GO" id="GO:0016620">
    <property type="term" value="F:oxidoreductase activity, acting on the aldehyde or oxo group of donors, NAD or NADP as acceptor"/>
    <property type="evidence" value="ECO:0007669"/>
    <property type="project" value="InterPro"/>
</dbReference>
<reference evidence="3 4" key="1">
    <citation type="submission" date="2018-09" db="EMBL/GenBank/DDBJ databases">
        <title>Complete genome sequence of the hydrocarbonoclastic bacterium Alcaligenes aquatilis QD168, isolated from a crude-oil polluted marine sediment of Central Chile.</title>
        <authorList>
            <person name="Duran R.E."/>
            <person name="Barra B."/>
            <person name="Salva-Serra F."/>
            <person name="Mendez V."/>
            <person name="Moore E.R.B."/>
            <person name="Seeger M."/>
        </authorList>
    </citation>
    <scope>NUCLEOTIDE SEQUENCE [LARGE SCALE GENOMIC DNA]</scope>
    <source>
        <strain evidence="3 4">QD168</strain>
    </source>
</reference>
<sequence length="444" mass="48384">MDTLASPEHSLADSALAIVQNAVQSQAELEKASDEQIDALITDIAQTFEQKLEYWAQTELDATRIGNLPDKVHKLGLVTDRVYRELYGEKTYGRLHGSKTFIEYANPVGVIFAIVPLTNPVPNSLFKTLLSLKTRNALILSYPRKSDQLGAQVVATVQAILKKHHLPETLIQAVQTPSRETTQLIMQSDQVSLILATGGGDLVKTAYSSGTPAIGVGPGNVPVYVSASADLSQAADDILQGKTYDNGIVCGSESNIIIDERVYEEFVEILKQKGALLISEKQHIDALFDDNTGRLHRTLIGVDAMTLAKQMDVDSPTPIKLILIAAEPEQHTFLSREKMAPIVTLYKSEPGQGISLAAQLLWQEGAGHSAVIHSKDQEEIHQFASILPAGRILVNMPATQGMLGISSDIPLSFMQGSGSWGGNISTEPVHWRHLVNIKRLTFKK</sequence>
<keyword evidence="1" id="KW-0560">Oxidoreductase</keyword>
<dbReference type="AlphaFoldDB" id="A0A3G2HU09"/>
<dbReference type="Pfam" id="PF00171">
    <property type="entry name" value="Aldedh"/>
    <property type="match status" value="1"/>
</dbReference>
<protein>
    <submittedName>
        <fullName evidence="3">Aldehyde dehydrogenase family protein</fullName>
    </submittedName>
</protein>